<dbReference type="AlphaFoldDB" id="A0A177B1N2"/>
<dbReference type="EMBL" id="LWCA01000685">
    <property type="protein sequence ID" value="OAF67344.1"/>
    <property type="molecule type" value="Genomic_DNA"/>
</dbReference>
<evidence type="ECO:0000313" key="1">
    <source>
        <dbReference type="EMBL" id="OAF67344.1"/>
    </source>
</evidence>
<gene>
    <name evidence="1" type="ORF">A3Q56_04926</name>
</gene>
<name>A0A177B1N2_9BILA</name>
<reference evidence="1 2" key="1">
    <citation type="submission" date="2016-04" db="EMBL/GenBank/DDBJ databases">
        <title>The genome of Intoshia linei affirms orthonectids as highly simplified spiralians.</title>
        <authorList>
            <person name="Mikhailov K.V."/>
            <person name="Slusarev G.S."/>
            <person name="Nikitin M.A."/>
            <person name="Logacheva M.D."/>
            <person name="Penin A."/>
            <person name="Aleoshin V."/>
            <person name="Panchin Y.V."/>
        </authorList>
    </citation>
    <scope>NUCLEOTIDE SEQUENCE [LARGE SCALE GENOMIC DNA]</scope>
    <source>
        <strain evidence="1">Intl2013</strain>
        <tissue evidence="1">Whole animal</tissue>
    </source>
</reference>
<keyword evidence="2" id="KW-1185">Reference proteome</keyword>
<evidence type="ECO:0000313" key="2">
    <source>
        <dbReference type="Proteomes" id="UP000078046"/>
    </source>
</evidence>
<accession>A0A177B1N2</accession>
<proteinExistence type="predicted"/>
<dbReference type="Proteomes" id="UP000078046">
    <property type="component" value="Unassembled WGS sequence"/>
</dbReference>
<sequence>MNSNKKRKNSIYKAKEYRKPYNARVKRNYDKTIPKKPTYHYEAYTPIWPKTSKFQQPFMKRSISYR</sequence>
<organism evidence="1 2">
    <name type="scientific">Intoshia linei</name>
    <dbReference type="NCBI Taxonomy" id="1819745"/>
    <lineage>
        <taxon>Eukaryota</taxon>
        <taxon>Metazoa</taxon>
        <taxon>Spiralia</taxon>
        <taxon>Lophotrochozoa</taxon>
        <taxon>Mesozoa</taxon>
        <taxon>Orthonectida</taxon>
        <taxon>Rhopaluridae</taxon>
        <taxon>Intoshia</taxon>
    </lineage>
</organism>
<protein>
    <submittedName>
        <fullName evidence="1">Uncharacterized protein</fullName>
    </submittedName>
</protein>
<comment type="caution">
    <text evidence="1">The sequence shown here is derived from an EMBL/GenBank/DDBJ whole genome shotgun (WGS) entry which is preliminary data.</text>
</comment>